<evidence type="ECO:0000313" key="2">
    <source>
        <dbReference type="EMBL" id="KRL65245.1"/>
    </source>
</evidence>
<dbReference type="Proteomes" id="UP000051647">
    <property type="component" value="Unassembled WGS sequence"/>
</dbReference>
<feature type="transmembrane region" description="Helical" evidence="1">
    <location>
        <begin position="127"/>
        <end position="146"/>
    </location>
</feature>
<keyword evidence="1" id="KW-0472">Membrane</keyword>
<feature type="transmembrane region" description="Helical" evidence="1">
    <location>
        <begin position="12"/>
        <end position="31"/>
    </location>
</feature>
<keyword evidence="3" id="KW-1185">Reference proteome</keyword>
<sequence>MKNLMQKLNQKRYLYLLFLLVSVLIVVFVNWHPGLAFGSGDYRYHINRIEALATAITHGNLLPKVDQYLAGGFGYASSLFYPDIFLYPAALLRVVGLPVVWTFLFTQIYINFLTLSVSYFAGKRMHFSVKNALIFSLIYFFSSYRLQVLFTRQDMGELMGMIFFPLVLSELLKFRKGEIEQWYILAVAMICVGFSHIISLFMMICFAIIFVILNLKYFWKKDTFFAILKAALLTIGVTFSLYGPIFEQMADQDFTVSTHPLIRIYQQIQPLHDLLVNSFNNQVFHGTTVNLGLIIILFLFIYTVYNLLNRKNLTLTIIAWLLLISCSEFFPWYALRHSIFASFQFPWRFFSLISLIVAYFIAKDDLQILQLRYFTPILLTLTLLVSFSLSQASLKAAPTKLHTYDAYEHISSYLIGAGHEYLPSAVDYNAVKADKQRKLLYDHQELSASHQEITKSIVKFSFNTKKTFQKVSLPLFYYKGYQAKLTGKGTTTQPELGDKGRATITLRGRGTVTIQYHYTTIQKFSLAVTGVSLLYSIFLIWRRRQIMP</sequence>
<dbReference type="EMBL" id="AZFA01000040">
    <property type="protein sequence ID" value="KRL65245.1"/>
    <property type="molecule type" value="Genomic_DNA"/>
</dbReference>
<keyword evidence="1" id="KW-0812">Transmembrane</keyword>
<protein>
    <recommendedName>
        <fullName evidence="4">Membrane protein 6-pyruvoyl-tetrahydropterin synthase-related domain-containing protein</fullName>
    </recommendedName>
</protein>
<dbReference type="STRING" id="1423815.FC27_GL001739"/>
<name>A0A0R1S878_9LACO</name>
<evidence type="ECO:0000256" key="1">
    <source>
        <dbReference type="SAM" id="Phobius"/>
    </source>
</evidence>
<feature type="transmembrane region" description="Helical" evidence="1">
    <location>
        <begin position="224"/>
        <end position="245"/>
    </location>
</feature>
<feature type="transmembrane region" description="Helical" evidence="1">
    <location>
        <begin position="524"/>
        <end position="541"/>
    </location>
</feature>
<dbReference type="AlphaFoldDB" id="A0A0R1S878"/>
<dbReference type="RefSeq" id="WP_010624478.1">
    <property type="nucleotide sequence ID" value="NZ_AZFA01000040.1"/>
</dbReference>
<feature type="transmembrane region" description="Helical" evidence="1">
    <location>
        <begin position="374"/>
        <end position="394"/>
    </location>
</feature>
<reference evidence="2 3" key="1">
    <citation type="journal article" date="2015" name="Genome Announc.">
        <title>Expanding the biotechnology potential of lactobacilli through comparative genomics of 213 strains and associated genera.</title>
        <authorList>
            <person name="Sun Z."/>
            <person name="Harris H.M."/>
            <person name="McCann A."/>
            <person name="Guo C."/>
            <person name="Argimon S."/>
            <person name="Zhang W."/>
            <person name="Yang X."/>
            <person name="Jeffery I.B."/>
            <person name="Cooney J.C."/>
            <person name="Kagawa T.F."/>
            <person name="Liu W."/>
            <person name="Song Y."/>
            <person name="Salvetti E."/>
            <person name="Wrobel A."/>
            <person name="Rasinkangas P."/>
            <person name="Parkhill J."/>
            <person name="Rea M.C."/>
            <person name="O'Sullivan O."/>
            <person name="Ritari J."/>
            <person name="Douillard F.P."/>
            <person name="Paul Ross R."/>
            <person name="Yang R."/>
            <person name="Briner A.E."/>
            <person name="Felis G.E."/>
            <person name="de Vos W.M."/>
            <person name="Barrangou R."/>
            <person name="Klaenhammer T.R."/>
            <person name="Caufield P.W."/>
            <person name="Cui Y."/>
            <person name="Zhang H."/>
            <person name="O'Toole P.W."/>
        </authorList>
    </citation>
    <scope>NUCLEOTIDE SEQUENCE [LARGE SCALE GENOMIC DNA]</scope>
    <source>
        <strain evidence="2 3">DSM 14857</strain>
    </source>
</reference>
<feature type="transmembrane region" description="Helical" evidence="1">
    <location>
        <begin position="312"/>
        <end position="333"/>
    </location>
</feature>
<proteinExistence type="predicted"/>
<feature type="transmembrane region" description="Helical" evidence="1">
    <location>
        <begin position="283"/>
        <end position="305"/>
    </location>
</feature>
<evidence type="ECO:0008006" key="4">
    <source>
        <dbReference type="Google" id="ProtNLM"/>
    </source>
</evidence>
<dbReference type="PATRIC" id="fig|1423815.3.peg.1777"/>
<keyword evidence="1" id="KW-1133">Transmembrane helix</keyword>
<accession>A0A0R1S878</accession>
<gene>
    <name evidence="2" type="ORF">FC27_GL001739</name>
</gene>
<comment type="caution">
    <text evidence="2">The sequence shown here is derived from an EMBL/GenBank/DDBJ whole genome shotgun (WGS) entry which is preliminary data.</text>
</comment>
<feature type="transmembrane region" description="Helical" evidence="1">
    <location>
        <begin position="182"/>
        <end position="212"/>
    </location>
</feature>
<dbReference type="OrthoDB" id="9784157at2"/>
<organism evidence="2 3">
    <name type="scientific">Companilactobacillus versmoldensis DSM 14857 = KCTC 3814</name>
    <dbReference type="NCBI Taxonomy" id="1423815"/>
    <lineage>
        <taxon>Bacteria</taxon>
        <taxon>Bacillati</taxon>
        <taxon>Bacillota</taxon>
        <taxon>Bacilli</taxon>
        <taxon>Lactobacillales</taxon>
        <taxon>Lactobacillaceae</taxon>
        <taxon>Companilactobacillus</taxon>
    </lineage>
</organism>
<evidence type="ECO:0000313" key="3">
    <source>
        <dbReference type="Proteomes" id="UP000051647"/>
    </source>
</evidence>
<feature type="transmembrane region" description="Helical" evidence="1">
    <location>
        <begin position="345"/>
        <end position="362"/>
    </location>
</feature>
<dbReference type="eggNOG" id="COG5617">
    <property type="taxonomic scope" value="Bacteria"/>
</dbReference>